<feature type="transmembrane region" description="Helical" evidence="1">
    <location>
        <begin position="6"/>
        <end position="23"/>
    </location>
</feature>
<reference evidence="2" key="1">
    <citation type="submission" date="2020-10" db="EMBL/GenBank/DDBJ databases">
        <authorList>
            <person name="Gilroy R."/>
        </authorList>
    </citation>
    <scope>NUCLEOTIDE SEQUENCE</scope>
    <source>
        <strain evidence="2">ChiSjej3B21-11622</strain>
    </source>
</reference>
<organism evidence="2 3">
    <name type="scientific">Candidatus Limivivens merdigallinarum</name>
    <dbReference type="NCBI Taxonomy" id="2840859"/>
    <lineage>
        <taxon>Bacteria</taxon>
        <taxon>Bacillati</taxon>
        <taxon>Bacillota</taxon>
        <taxon>Clostridia</taxon>
        <taxon>Lachnospirales</taxon>
        <taxon>Lachnospiraceae</taxon>
        <taxon>Lachnospiraceae incertae sedis</taxon>
        <taxon>Candidatus Limivivens</taxon>
    </lineage>
</organism>
<evidence type="ECO:0000313" key="3">
    <source>
        <dbReference type="Proteomes" id="UP000886886"/>
    </source>
</evidence>
<name>A0A9D0ZUC4_9FIRM</name>
<dbReference type="EMBL" id="DVFT01000046">
    <property type="protein sequence ID" value="HIQ95575.1"/>
    <property type="molecule type" value="Genomic_DNA"/>
</dbReference>
<feature type="transmembrane region" description="Helical" evidence="1">
    <location>
        <begin position="65"/>
        <end position="84"/>
    </location>
</feature>
<keyword evidence="1" id="KW-0812">Transmembrane</keyword>
<dbReference type="AlphaFoldDB" id="A0A9D0ZUC4"/>
<feature type="transmembrane region" description="Helical" evidence="1">
    <location>
        <begin position="43"/>
        <end position="59"/>
    </location>
</feature>
<accession>A0A9D0ZUC4</accession>
<evidence type="ECO:0000313" key="2">
    <source>
        <dbReference type="EMBL" id="HIQ95575.1"/>
    </source>
</evidence>
<sequence>MILPILGIFFIIYGLCSIIRGKIPFIKEYHGVKNIPLHSRIEGGAILLTGVLLLLQPTLQMDKAPLVIVILAIAGIAVLLEVLLKIV</sequence>
<keyword evidence="1" id="KW-1133">Transmembrane helix</keyword>
<reference evidence="2" key="2">
    <citation type="journal article" date="2021" name="PeerJ">
        <title>Extensive microbial diversity within the chicken gut microbiome revealed by metagenomics and culture.</title>
        <authorList>
            <person name="Gilroy R."/>
            <person name="Ravi A."/>
            <person name="Getino M."/>
            <person name="Pursley I."/>
            <person name="Horton D.L."/>
            <person name="Alikhan N.F."/>
            <person name="Baker D."/>
            <person name="Gharbi K."/>
            <person name="Hall N."/>
            <person name="Watson M."/>
            <person name="Adriaenssens E.M."/>
            <person name="Foster-Nyarko E."/>
            <person name="Jarju S."/>
            <person name="Secka A."/>
            <person name="Antonio M."/>
            <person name="Oren A."/>
            <person name="Chaudhuri R.R."/>
            <person name="La Ragione R."/>
            <person name="Hildebrand F."/>
            <person name="Pallen M.J."/>
        </authorList>
    </citation>
    <scope>NUCLEOTIDE SEQUENCE</scope>
    <source>
        <strain evidence="2">ChiSjej3B21-11622</strain>
    </source>
</reference>
<dbReference type="Proteomes" id="UP000886886">
    <property type="component" value="Unassembled WGS sequence"/>
</dbReference>
<protein>
    <submittedName>
        <fullName evidence="2">Uncharacterized protein</fullName>
    </submittedName>
</protein>
<keyword evidence="1" id="KW-0472">Membrane</keyword>
<proteinExistence type="predicted"/>
<gene>
    <name evidence="2" type="ORF">IAB26_03335</name>
</gene>
<evidence type="ECO:0000256" key="1">
    <source>
        <dbReference type="SAM" id="Phobius"/>
    </source>
</evidence>
<comment type="caution">
    <text evidence="2">The sequence shown here is derived from an EMBL/GenBank/DDBJ whole genome shotgun (WGS) entry which is preliminary data.</text>
</comment>